<name>A0A4Y1NR56_9CAUD</name>
<dbReference type="Proteomes" id="UP000305361">
    <property type="component" value="Segment"/>
</dbReference>
<evidence type="ECO:0000313" key="1">
    <source>
        <dbReference type="EMBL" id="AXH43469.1"/>
    </source>
</evidence>
<proteinExistence type="predicted"/>
<protein>
    <submittedName>
        <fullName evidence="1">Uncharacterized protein</fullName>
    </submittedName>
</protein>
<gene>
    <name evidence="1" type="ORF">MZUP3_590</name>
</gene>
<organism evidence="1 2">
    <name type="scientific">Erwinia phage vB_EhrS_49</name>
    <dbReference type="NCBI Taxonomy" id="2283026"/>
    <lineage>
        <taxon>Viruses</taxon>
        <taxon>Duplodnaviria</taxon>
        <taxon>Heunggongvirae</taxon>
        <taxon>Uroviricota</taxon>
        <taxon>Caudoviricetes</taxon>
        <taxon>Feofaniavirus</taxon>
        <taxon>Feofaniavirus Eho49</taxon>
    </lineage>
</organism>
<reference evidence="1 2" key="1">
    <citation type="journal article" date="2019" name="J. Basic Microbiol.">
        <title>Complete genome sequence analysis of temperate Erwinia bacteriophages 49 and 59.</title>
        <authorList>
            <person name="Zlatohurska M."/>
            <person name="Gorb T."/>
            <person name="Romaniuk L."/>
            <person name="Korol N."/>
            <person name="Faidiuk Y."/>
            <person name="Kropinski A.M."/>
            <person name="Kushkina A."/>
            <person name="Tovkach F."/>
        </authorList>
    </citation>
    <scope>NUCLEOTIDE SEQUENCE [LARGE SCALE GENOMIC DNA]</scope>
</reference>
<keyword evidence="2" id="KW-1185">Reference proteome</keyword>
<accession>A0A4Y1NR56</accession>
<sequence>MEVREKFRNEIAAICIKRFSMSSDSLPVVSSWRDWDDLFDAGYRIDTIGEAFQEWLSFT</sequence>
<evidence type="ECO:0000313" key="2">
    <source>
        <dbReference type="Proteomes" id="UP000305361"/>
    </source>
</evidence>
<dbReference type="EMBL" id="MH443100">
    <property type="protein sequence ID" value="AXH43469.1"/>
    <property type="molecule type" value="Genomic_DNA"/>
</dbReference>